<dbReference type="Proteomes" id="UP000037035">
    <property type="component" value="Unassembled WGS sequence"/>
</dbReference>
<accession>A0A0L6VQS3</accession>
<evidence type="ECO:0000313" key="3">
    <source>
        <dbReference type="Proteomes" id="UP000037035"/>
    </source>
</evidence>
<keyword evidence="3" id="KW-1185">Reference proteome</keyword>
<sequence>MEETQEDNNSSVGEPMDIVEKKCPPDGKFQDPEEILETIKRFSQDNGYSICIRRSEKDKKKIFKCDCQEGYLFIKGFDGMPD</sequence>
<gene>
    <name evidence="2" type="ORF">VP01_1194g4</name>
</gene>
<feature type="region of interest" description="Disordered" evidence="1">
    <location>
        <begin position="1"/>
        <end position="28"/>
    </location>
</feature>
<reference evidence="2" key="1">
    <citation type="submission" date="2015-08" db="EMBL/GenBank/DDBJ databases">
        <title>Next Generation Sequencing and Analysis of the Genome of Puccinia sorghi L Schw, the Causal Agent of Maize Common Rust.</title>
        <authorList>
            <person name="Rochi L."/>
            <person name="Burguener G."/>
            <person name="Darino M."/>
            <person name="Turjanski A."/>
            <person name="Kreff E."/>
            <person name="Dieguez M.J."/>
            <person name="Sacco F."/>
        </authorList>
    </citation>
    <scope>NUCLEOTIDE SEQUENCE [LARGE SCALE GENOMIC DNA]</scope>
    <source>
        <strain evidence="2">RO10H11247</strain>
    </source>
</reference>
<name>A0A0L6VQS3_9BASI</name>
<protein>
    <submittedName>
        <fullName evidence="2">Uncharacterized protein</fullName>
    </submittedName>
</protein>
<proteinExistence type="predicted"/>
<comment type="caution">
    <text evidence="2">The sequence shown here is derived from an EMBL/GenBank/DDBJ whole genome shotgun (WGS) entry which is preliminary data.</text>
</comment>
<feature type="compositionally biased region" description="Basic and acidic residues" evidence="1">
    <location>
        <begin position="18"/>
        <end position="28"/>
    </location>
</feature>
<dbReference type="AlphaFoldDB" id="A0A0L6VQS3"/>
<dbReference type="EMBL" id="LAVV01002165">
    <property type="protein sequence ID" value="KNZ63034.1"/>
    <property type="molecule type" value="Genomic_DNA"/>
</dbReference>
<dbReference type="OrthoDB" id="2405024at2759"/>
<organism evidence="2 3">
    <name type="scientific">Puccinia sorghi</name>
    <dbReference type="NCBI Taxonomy" id="27349"/>
    <lineage>
        <taxon>Eukaryota</taxon>
        <taxon>Fungi</taxon>
        <taxon>Dikarya</taxon>
        <taxon>Basidiomycota</taxon>
        <taxon>Pucciniomycotina</taxon>
        <taxon>Pucciniomycetes</taxon>
        <taxon>Pucciniales</taxon>
        <taxon>Pucciniaceae</taxon>
        <taxon>Puccinia</taxon>
    </lineage>
</organism>
<dbReference type="VEuPathDB" id="FungiDB:VP01_1194g4"/>
<evidence type="ECO:0000256" key="1">
    <source>
        <dbReference type="SAM" id="MobiDB-lite"/>
    </source>
</evidence>
<evidence type="ECO:0000313" key="2">
    <source>
        <dbReference type="EMBL" id="KNZ63034.1"/>
    </source>
</evidence>